<comment type="caution">
    <text evidence="3">The sequence shown here is derived from an EMBL/GenBank/DDBJ whole genome shotgun (WGS) entry which is preliminary data.</text>
</comment>
<dbReference type="InterPro" id="IPR011051">
    <property type="entry name" value="RmlC_Cupin_sf"/>
</dbReference>
<dbReference type="CDD" id="cd02222">
    <property type="entry name" value="cupin_TM1459-like"/>
    <property type="match status" value="1"/>
</dbReference>
<dbReference type="SUPFAM" id="SSF51182">
    <property type="entry name" value="RmlC-like cupins"/>
    <property type="match status" value="1"/>
</dbReference>
<dbReference type="EMBL" id="NATQ01000049">
    <property type="protein sequence ID" value="OQX90475.1"/>
    <property type="molecule type" value="Genomic_DNA"/>
</dbReference>
<dbReference type="AlphaFoldDB" id="A0A1W9S1B5"/>
<name>A0A1W9S1B5_9BACT</name>
<dbReference type="InterPro" id="IPR013096">
    <property type="entry name" value="Cupin_2"/>
</dbReference>
<evidence type="ECO:0000313" key="3">
    <source>
        <dbReference type="EMBL" id="OQX90475.1"/>
    </source>
</evidence>
<accession>A0A1W9S1B5</accession>
<evidence type="ECO:0000313" key="4">
    <source>
        <dbReference type="Proteomes" id="UP000192611"/>
    </source>
</evidence>
<evidence type="ECO:0000256" key="1">
    <source>
        <dbReference type="ARBA" id="ARBA00022723"/>
    </source>
</evidence>
<organism evidence="3 4">
    <name type="scientific">Candidatus Coatesbacteria bacterium 4484_99</name>
    <dbReference type="NCBI Taxonomy" id="1970774"/>
    <lineage>
        <taxon>Bacteria</taxon>
        <taxon>Candidatus Coatesiibacteriota</taxon>
    </lineage>
</organism>
<gene>
    <name evidence="3" type="ORF">B6D57_02920</name>
</gene>
<sequence>MIVRRADEVEKNVVEEEGAKGVNVRWLISKEIGAPNFAMREFEIEPGGYTPYHTHHWEHEVYVLEGEGVAVGPEGEHPIKPGTVVFVPGGEEHNFRNTGDIPLRFLCLVPHIE</sequence>
<keyword evidence="1" id="KW-0479">Metal-binding</keyword>
<dbReference type="PANTHER" id="PTHR35848:SF6">
    <property type="entry name" value="CUPIN TYPE-2 DOMAIN-CONTAINING PROTEIN"/>
    <property type="match status" value="1"/>
</dbReference>
<reference evidence="4" key="1">
    <citation type="submission" date="2017-03" db="EMBL/GenBank/DDBJ databases">
        <title>Novel pathways for hydrocarbon cycling and metabolic interdependencies in hydrothermal sediment communities.</title>
        <authorList>
            <person name="Dombrowski N."/>
            <person name="Seitz K."/>
            <person name="Teske A."/>
            <person name="Baker B."/>
        </authorList>
    </citation>
    <scope>NUCLEOTIDE SEQUENCE [LARGE SCALE GENOMIC DNA]</scope>
</reference>
<proteinExistence type="predicted"/>
<dbReference type="GO" id="GO:0046872">
    <property type="term" value="F:metal ion binding"/>
    <property type="evidence" value="ECO:0007669"/>
    <property type="project" value="UniProtKB-KW"/>
</dbReference>
<dbReference type="Proteomes" id="UP000192611">
    <property type="component" value="Unassembled WGS sequence"/>
</dbReference>
<feature type="domain" description="Cupin type-2" evidence="2">
    <location>
        <begin position="41"/>
        <end position="108"/>
    </location>
</feature>
<dbReference type="Pfam" id="PF07883">
    <property type="entry name" value="Cupin_2"/>
    <property type="match status" value="1"/>
</dbReference>
<dbReference type="InterPro" id="IPR051610">
    <property type="entry name" value="GPI/OXD"/>
</dbReference>
<dbReference type="Gene3D" id="2.60.120.10">
    <property type="entry name" value="Jelly Rolls"/>
    <property type="match status" value="1"/>
</dbReference>
<evidence type="ECO:0000259" key="2">
    <source>
        <dbReference type="Pfam" id="PF07883"/>
    </source>
</evidence>
<dbReference type="PANTHER" id="PTHR35848">
    <property type="entry name" value="OXALATE-BINDING PROTEIN"/>
    <property type="match status" value="1"/>
</dbReference>
<protein>
    <submittedName>
        <fullName evidence="3">Cupin</fullName>
    </submittedName>
</protein>
<dbReference type="InterPro" id="IPR014710">
    <property type="entry name" value="RmlC-like_jellyroll"/>
</dbReference>